<dbReference type="Pfam" id="PF00550">
    <property type="entry name" value="PP-binding"/>
    <property type="match status" value="1"/>
</dbReference>
<accession>A0ABU2USL8</accession>
<dbReference type="Gene3D" id="1.10.1200.10">
    <property type="entry name" value="ACP-like"/>
    <property type="match status" value="1"/>
</dbReference>
<dbReference type="RefSeq" id="WP_311636979.1">
    <property type="nucleotide sequence ID" value="NZ_JAVRFF010000040.1"/>
</dbReference>
<dbReference type="PROSITE" id="PS50075">
    <property type="entry name" value="CARRIER"/>
    <property type="match status" value="1"/>
</dbReference>
<reference evidence="2" key="1">
    <citation type="submission" date="2024-05" db="EMBL/GenBank/DDBJ databases">
        <title>30 novel species of actinomycetes from the DSMZ collection.</title>
        <authorList>
            <person name="Nouioui I."/>
        </authorList>
    </citation>
    <scope>NUCLEOTIDE SEQUENCE</scope>
    <source>
        <strain evidence="2">DSM 41014</strain>
    </source>
</reference>
<organism evidence="2 3">
    <name type="scientific">Streptomyces hintoniae</name>
    <dbReference type="NCBI Taxonomy" id="3075521"/>
    <lineage>
        <taxon>Bacteria</taxon>
        <taxon>Bacillati</taxon>
        <taxon>Actinomycetota</taxon>
        <taxon>Actinomycetes</taxon>
        <taxon>Kitasatosporales</taxon>
        <taxon>Streptomycetaceae</taxon>
        <taxon>Streptomyces</taxon>
    </lineage>
</organism>
<proteinExistence type="predicted"/>
<gene>
    <name evidence="2" type="ORF">RM863_29535</name>
</gene>
<dbReference type="InterPro" id="IPR036736">
    <property type="entry name" value="ACP-like_sf"/>
</dbReference>
<feature type="domain" description="Carrier" evidence="1">
    <location>
        <begin position="1"/>
        <end position="76"/>
    </location>
</feature>
<keyword evidence="3" id="KW-1185">Reference proteome</keyword>
<name>A0ABU2USL8_9ACTN</name>
<dbReference type="Proteomes" id="UP001180489">
    <property type="component" value="Unassembled WGS sequence"/>
</dbReference>
<comment type="caution">
    <text evidence="2">The sequence shown here is derived from an EMBL/GenBank/DDBJ whole genome shotgun (WGS) entry which is preliminary data.</text>
</comment>
<sequence length="77" mass="8354">MADPLGAVLDIFADVMGERAPRGAETVPDDLEMWTSLTHVHLIHEVESRFGIMLPEKYLLQHGSLADLAAAVRSLGA</sequence>
<dbReference type="EMBL" id="JAVRFF010000040">
    <property type="protein sequence ID" value="MDT0476276.1"/>
    <property type="molecule type" value="Genomic_DNA"/>
</dbReference>
<evidence type="ECO:0000313" key="2">
    <source>
        <dbReference type="EMBL" id="MDT0476276.1"/>
    </source>
</evidence>
<evidence type="ECO:0000259" key="1">
    <source>
        <dbReference type="PROSITE" id="PS50075"/>
    </source>
</evidence>
<dbReference type="SUPFAM" id="SSF47336">
    <property type="entry name" value="ACP-like"/>
    <property type="match status" value="1"/>
</dbReference>
<protein>
    <submittedName>
        <fullName evidence="2">Acyl carrier protein</fullName>
    </submittedName>
</protein>
<dbReference type="InterPro" id="IPR009081">
    <property type="entry name" value="PP-bd_ACP"/>
</dbReference>
<evidence type="ECO:0000313" key="3">
    <source>
        <dbReference type="Proteomes" id="UP001180489"/>
    </source>
</evidence>